<evidence type="ECO:0008006" key="3">
    <source>
        <dbReference type="Google" id="ProtNLM"/>
    </source>
</evidence>
<dbReference type="SUPFAM" id="SSF52540">
    <property type="entry name" value="P-loop containing nucleoside triphosphate hydrolases"/>
    <property type="match status" value="1"/>
</dbReference>
<evidence type="ECO:0000313" key="2">
    <source>
        <dbReference type="Proteomes" id="UP000033648"/>
    </source>
</evidence>
<proteinExistence type="predicted"/>
<accession>A0A0F4KX92</accession>
<dbReference type="EMBL" id="JWME01000011">
    <property type="protein sequence ID" value="KJY49896.1"/>
    <property type="molecule type" value="Genomic_DNA"/>
</dbReference>
<evidence type="ECO:0000313" key="1">
    <source>
        <dbReference type="EMBL" id="KJY49896.1"/>
    </source>
</evidence>
<dbReference type="Gene3D" id="3.40.50.300">
    <property type="entry name" value="P-loop containing nucleotide triphosphate hydrolases"/>
    <property type="match status" value="1"/>
</dbReference>
<reference evidence="1 2" key="1">
    <citation type="submission" date="2014-12" db="EMBL/GenBank/DDBJ databases">
        <title>Comparative genomics of the lactic acid bacteria isolated from the honey bee gut.</title>
        <authorList>
            <person name="Ellegaard K.M."/>
            <person name="Tamarit D."/>
            <person name="Javelind E."/>
            <person name="Olofsson T."/>
            <person name="Andersson S.G."/>
            <person name="Vasquez A."/>
        </authorList>
    </citation>
    <scope>NUCLEOTIDE SEQUENCE [LARGE SCALE GENOMIC DNA]</scope>
    <source>
        <strain evidence="1 2">Bin2</strain>
    </source>
</reference>
<sequence>MRILAFDLKGLRLYDKGALRMILFAEDRITDGGFTHRLQGTTSPLGIVTAIGISGINASGKTTDLRLLSLIINIARGASLGTQRSTIDPLMDILEPTITARIIFEENGEAWLLNATLRRADQNEANADSPLVFEKERLCKYAGRSLSRIRLKRTIDGDEESWLTVATRGMNKSGDKKELAEEIKRFLPPDRSLTTGILLTKETVVTLCLQNPLQMSIPFTPPSQVVRLFDPTIEHLEVSDHQFHIKFRNEKIERDCDPSQAMAMISAGTFRGTSLAQHAIETLAQGGYLLFDEIENSINKQLVFAIIDLFSSPATNPHGAVLVFSTHYPELLDHFTRKDNIWFAVRHENAGFQLVRYNKLVTRGELKKSVQFMSGALQGTAPSAASISALRSYVKDTVHG</sequence>
<dbReference type="AlphaFoldDB" id="A0A0F4KX92"/>
<protein>
    <recommendedName>
        <fullName evidence="3">ATP-binding protein</fullName>
    </recommendedName>
</protein>
<organism evidence="1 2">
    <name type="scientific">Bifidobacterium asteroides</name>
    <dbReference type="NCBI Taxonomy" id="1684"/>
    <lineage>
        <taxon>Bacteria</taxon>
        <taxon>Bacillati</taxon>
        <taxon>Actinomycetota</taxon>
        <taxon>Actinomycetes</taxon>
        <taxon>Bifidobacteriales</taxon>
        <taxon>Bifidobacteriaceae</taxon>
        <taxon>Bifidobacterium</taxon>
    </lineage>
</organism>
<dbReference type="PATRIC" id="fig|1684.4.peg.1298"/>
<dbReference type="OrthoDB" id="9809324at2"/>
<comment type="caution">
    <text evidence="1">The sequence shown here is derived from an EMBL/GenBank/DDBJ whole genome shotgun (WGS) entry which is preliminary data.</text>
</comment>
<dbReference type="Proteomes" id="UP000033648">
    <property type="component" value="Unassembled WGS sequence"/>
</dbReference>
<gene>
    <name evidence="1" type="ORF">JF69_12070</name>
</gene>
<dbReference type="InterPro" id="IPR027417">
    <property type="entry name" value="P-loop_NTPase"/>
</dbReference>
<name>A0A0F4KX92_9BIFI</name>